<dbReference type="InterPro" id="IPR050583">
    <property type="entry name" value="Mycobacterial_A85_antigen"/>
</dbReference>
<dbReference type="EMBL" id="CP034562">
    <property type="protein sequence ID" value="AZQ61854.1"/>
    <property type="molecule type" value="Genomic_DNA"/>
</dbReference>
<gene>
    <name evidence="1" type="ORF">EI427_06260</name>
</gene>
<dbReference type="InterPro" id="IPR000801">
    <property type="entry name" value="Esterase-like"/>
</dbReference>
<dbReference type="Proteomes" id="UP000267268">
    <property type="component" value="Chromosome 1"/>
</dbReference>
<dbReference type="InterPro" id="IPR029058">
    <property type="entry name" value="AB_hydrolase_fold"/>
</dbReference>
<name>A0A3S9P0Y1_9BACT</name>
<dbReference type="SUPFAM" id="SSF53474">
    <property type="entry name" value="alpha/beta-Hydrolases"/>
    <property type="match status" value="2"/>
</dbReference>
<keyword evidence="2" id="KW-1185">Reference proteome</keyword>
<reference evidence="1 2" key="1">
    <citation type="submission" date="2018-12" db="EMBL/GenBank/DDBJ databases">
        <title>Flammeovirga pectinis sp. nov., isolated from the gut of the Korean scallop, Patinopecten yessoensis.</title>
        <authorList>
            <person name="Bae J.-W."/>
            <person name="Jeong Y.-S."/>
            <person name="Kang W."/>
        </authorList>
    </citation>
    <scope>NUCLEOTIDE SEQUENCE [LARGE SCALE GENOMIC DNA]</scope>
    <source>
        <strain evidence="1 2">L12M1</strain>
    </source>
</reference>
<evidence type="ECO:0008006" key="3">
    <source>
        <dbReference type="Google" id="ProtNLM"/>
    </source>
</evidence>
<dbReference type="OrthoDB" id="9784036at2"/>
<dbReference type="Pfam" id="PF00756">
    <property type="entry name" value="Esterase"/>
    <property type="match status" value="2"/>
</dbReference>
<evidence type="ECO:0000313" key="1">
    <source>
        <dbReference type="EMBL" id="AZQ61854.1"/>
    </source>
</evidence>
<sequence length="550" mass="63299">MNHHQSQNNDENQYFDHIEQTYYSNFLRRDVVLSIFLPHKKEPSPIQAAFFNDGQDMEAVQMYSTLNHLYDLKVINPIAVIGIHCSALRIDEYGCISSADYMNRGDKAHDFSRFVIEELIPYCRKSFNISSSPKDIAFAGFSLGGLAALDISWHYPQYFNKIGVFSGSFWWRDKPAEGDYNDDIDRIMHRTIQNSSKKEGLKFWLQTGTKDETSDRNNNGIIDSIDDTLDIIKELDKKGYDIHDDITYVEITDGEHNFNTWSAVLPNFLTWAFGGNDYVKTDRQQLAERRHKMWFHLDAMSEAPNVDIMLISDKFDMPQLGKKRAVWALLPKGWDSFTERYPVMYLHDAQNLFNKNAPFGMWGIHKVMSEMIDQGKKIIVIAIEHGDEERIEEFAPFADENGTGGSGKRYINFIVDTLVPYINRNFPSKQDRENTGIGGSSMGGLVSLYAGLYRPEAFGKYMIFSPSLWYSSKIFALAKRVTPFLKSMIYFYGGGKESETLLDEIDELIEILKDRGFEGQHLPLKINHDANHSEAVWGQEFEEAMNILFY</sequence>
<accession>A0A3S9P0Y1</accession>
<dbReference type="RefSeq" id="WP_126612779.1">
    <property type="nucleotide sequence ID" value="NZ_CP034562.1"/>
</dbReference>
<evidence type="ECO:0000313" key="2">
    <source>
        <dbReference type="Proteomes" id="UP000267268"/>
    </source>
</evidence>
<organism evidence="1 2">
    <name type="scientific">Flammeovirga pectinis</name>
    <dbReference type="NCBI Taxonomy" id="2494373"/>
    <lineage>
        <taxon>Bacteria</taxon>
        <taxon>Pseudomonadati</taxon>
        <taxon>Bacteroidota</taxon>
        <taxon>Cytophagia</taxon>
        <taxon>Cytophagales</taxon>
        <taxon>Flammeovirgaceae</taxon>
        <taxon>Flammeovirga</taxon>
    </lineage>
</organism>
<proteinExistence type="predicted"/>
<dbReference type="AlphaFoldDB" id="A0A3S9P0Y1"/>
<dbReference type="PANTHER" id="PTHR48098:SF6">
    <property type="entry name" value="FERRI-BACILLIBACTIN ESTERASE BESA"/>
    <property type="match status" value="1"/>
</dbReference>
<protein>
    <recommendedName>
        <fullName evidence="3">Alpha/beta hydrolase</fullName>
    </recommendedName>
</protein>
<dbReference type="Gene3D" id="3.40.50.1820">
    <property type="entry name" value="alpha/beta hydrolase"/>
    <property type="match status" value="2"/>
</dbReference>
<dbReference type="KEGG" id="fll:EI427_06260"/>
<dbReference type="PANTHER" id="PTHR48098">
    <property type="entry name" value="ENTEROCHELIN ESTERASE-RELATED"/>
    <property type="match status" value="1"/>
</dbReference>